<protein>
    <submittedName>
        <fullName evidence="1">Uncharacterized protein</fullName>
    </submittedName>
</protein>
<accession>A0A4Y2IJ73</accession>
<evidence type="ECO:0000313" key="2">
    <source>
        <dbReference type="Proteomes" id="UP000499080"/>
    </source>
</evidence>
<organism evidence="1 2">
    <name type="scientific">Araneus ventricosus</name>
    <name type="common">Orbweaver spider</name>
    <name type="synonym">Epeira ventricosa</name>
    <dbReference type="NCBI Taxonomy" id="182803"/>
    <lineage>
        <taxon>Eukaryota</taxon>
        <taxon>Metazoa</taxon>
        <taxon>Ecdysozoa</taxon>
        <taxon>Arthropoda</taxon>
        <taxon>Chelicerata</taxon>
        <taxon>Arachnida</taxon>
        <taxon>Araneae</taxon>
        <taxon>Araneomorphae</taxon>
        <taxon>Entelegynae</taxon>
        <taxon>Araneoidea</taxon>
        <taxon>Araneidae</taxon>
        <taxon>Araneus</taxon>
    </lineage>
</organism>
<reference evidence="1 2" key="1">
    <citation type="journal article" date="2019" name="Sci. Rep.">
        <title>Orb-weaving spider Araneus ventricosus genome elucidates the spidroin gene catalogue.</title>
        <authorList>
            <person name="Kono N."/>
            <person name="Nakamura H."/>
            <person name="Ohtoshi R."/>
            <person name="Moran D.A.P."/>
            <person name="Shinohara A."/>
            <person name="Yoshida Y."/>
            <person name="Fujiwara M."/>
            <person name="Mori M."/>
            <person name="Tomita M."/>
            <person name="Arakawa K."/>
        </authorList>
    </citation>
    <scope>NUCLEOTIDE SEQUENCE [LARGE SCALE GENOMIC DNA]</scope>
</reference>
<sequence length="88" mass="10250">MLPCEAGHSQRDCPTQFGAHRSTQFGTYRSKTRRQSENPMRIWWCGRKVWTFVFLRYPFEALGLETEMRQLGSETLAKARARSPVLKA</sequence>
<gene>
    <name evidence="1" type="ORF">AVEN_34450_1</name>
</gene>
<dbReference type="AlphaFoldDB" id="A0A4Y2IJ73"/>
<keyword evidence="2" id="KW-1185">Reference proteome</keyword>
<dbReference type="EMBL" id="BGPR01002701">
    <property type="protein sequence ID" value="GBM77620.1"/>
    <property type="molecule type" value="Genomic_DNA"/>
</dbReference>
<dbReference type="Proteomes" id="UP000499080">
    <property type="component" value="Unassembled WGS sequence"/>
</dbReference>
<comment type="caution">
    <text evidence="1">The sequence shown here is derived from an EMBL/GenBank/DDBJ whole genome shotgun (WGS) entry which is preliminary data.</text>
</comment>
<evidence type="ECO:0000313" key="1">
    <source>
        <dbReference type="EMBL" id="GBM77620.1"/>
    </source>
</evidence>
<proteinExistence type="predicted"/>
<name>A0A4Y2IJ73_ARAVE</name>